<accession>A0A2Z6NP40</accession>
<dbReference type="Proteomes" id="UP000242715">
    <property type="component" value="Unassembled WGS sequence"/>
</dbReference>
<evidence type="ECO:0000313" key="2">
    <source>
        <dbReference type="Proteomes" id="UP000242715"/>
    </source>
</evidence>
<evidence type="ECO:0000313" key="1">
    <source>
        <dbReference type="EMBL" id="GAU33389.1"/>
    </source>
</evidence>
<proteinExistence type="predicted"/>
<keyword evidence="2" id="KW-1185">Reference proteome</keyword>
<dbReference type="EMBL" id="DF973524">
    <property type="protein sequence ID" value="GAU33389.1"/>
    <property type="molecule type" value="Genomic_DNA"/>
</dbReference>
<organism evidence="1 2">
    <name type="scientific">Trifolium subterraneum</name>
    <name type="common">Subterranean clover</name>
    <dbReference type="NCBI Taxonomy" id="3900"/>
    <lineage>
        <taxon>Eukaryota</taxon>
        <taxon>Viridiplantae</taxon>
        <taxon>Streptophyta</taxon>
        <taxon>Embryophyta</taxon>
        <taxon>Tracheophyta</taxon>
        <taxon>Spermatophyta</taxon>
        <taxon>Magnoliopsida</taxon>
        <taxon>eudicotyledons</taxon>
        <taxon>Gunneridae</taxon>
        <taxon>Pentapetalae</taxon>
        <taxon>rosids</taxon>
        <taxon>fabids</taxon>
        <taxon>Fabales</taxon>
        <taxon>Fabaceae</taxon>
        <taxon>Papilionoideae</taxon>
        <taxon>50 kb inversion clade</taxon>
        <taxon>NPAAA clade</taxon>
        <taxon>Hologalegina</taxon>
        <taxon>IRL clade</taxon>
        <taxon>Trifolieae</taxon>
        <taxon>Trifolium</taxon>
    </lineage>
</organism>
<dbReference type="AlphaFoldDB" id="A0A2Z6NP40"/>
<reference evidence="2" key="1">
    <citation type="journal article" date="2017" name="Front. Plant Sci.">
        <title>Climate Clever Clovers: New Paradigm to Reduce the Environmental Footprint of Ruminants by Breeding Low Methanogenic Forages Utilizing Haplotype Variation.</title>
        <authorList>
            <person name="Kaur P."/>
            <person name="Appels R."/>
            <person name="Bayer P.E."/>
            <person name="Keeble-Gagnere G."/>
            <person name="Wang J."/>
            <person name="Hirakawa H."/>
            <person name="Shirasawa K."/>
            <person name="Vercoe P."/>
            <person name="Stefanova K."/>
            <person name="Durmic Z."/>
            <person name="Nichols P."/>
            <person name="Revell C."/>
            <person name="Isobe S.N."/>
            <person name="Edwards D."/>
            <person name="Erskine W."/>
        </authorList>
    </citation>
    <scope>NUCLEOTIDE SEQUENCE [LARGE SCALE GENOMIC DNA]</scope>
    <source>
        <strain evidence="2">cv. Daliak</strain>
    </source>
</reference>
<sequence length="82" mass="8882">MISSTGKNDRHPGDEKYIRYEGKAISTAKRAATGRPKADKTEEAKVEIIGANRDRSAINSESSCTSTKNLVIECSQSGSSYQ</sequence>
<protein>
    <submittedName>
        <fullName evidence="1">Uncharacterized protein</fullName>
    </submittedName>
</protein>
<name>A0A2Z6NP40_TRISU</name>
<gene>
    <name evidence="1" type="ORF">TSUD_20820</name>
</gene>